<dbReference type="SUPFAM" id="SSF51735">
    <property type="entry name" value="NAD(P)-binding Rossmann-fold domains"/>
    <property type="match status" value="1"/>
</dbReference>
<comment type="caution">
    <text evidence="4">The sequence shown here is derived from an EMBL/GenBank/DDBJ whole genome shotgun (WGS) entry which is preliminary data.</text>
</comment>
<dbReference type="PANTHER" id="PTHR43249:SF1">
    <property type="entry name" value="D-GLUCOSIDE 3-DEHYDROGENASE"/>
    <property type="match status" value="1"/>
</dbReference>
<dbReference type="EMBL" id="JACHXW010000018">
    <property type="protein sequence ID" value="MBB3154776.1"/>
    <property type="molecule type" value="Genomic_DNA"/>
</dbReference>
<gene>
    <name evidence="4" type="ORF">FHS16_004858</name>
</gene>
<organism evidence="4 5">
    <name type="scientific">Paenibacillus endophyticus</name>
    <dbReference type="NCBI Taxonomy" id="1294268"/>
    <lineage>
        <taxon>Bacteria</taxon>
        <taxon>Bacillati</taxon>
        <taxon>Bacillota</taxon>
        <taxon>Bacilli</taxon>
        <taxon>Bacillales</taxon>
        <taxon>Paenibacillaceae</taxon>
        <taxon>Paenibacillus</taxon>
    </lineage>
</organism>
<dbReference type="InterPro" id="IPR004104">
    <property type="entry name" value="Gfo/Idh/MocA-like_OxRdtase_C"/>
</dbReference>
<feature type="domain" description="Gfo/Idh/MocA-like oxidoreductase N-terminal" evidence="2">
    <location>
        <begin position="6"/>
        <end position="127"/>
    </location>
</feature>
<dbReference type="PANTHER" id="PTHR43249">
    <property type="entry name" value="UDP-N-ACETYL-2-AMINO-2-DEOXY-D-GLUCURONATE OXIDASE"/>
    <property type="match status" value="1"/>
</dbReference>
<dbReference type="Gene3D" id="3.30.360.10">
    <property type="entry name" value="Dihydrodipicolinate Reductase, domain 2"/>
    <property type="match status" value="1"/>
</dbReference>
<accession>A0A7W5CBQ7</accession>
<reference evidence="4 5" key="1">
    <citation type="submission" date="2020-08" db="EMBL/GenBank/DDBJ databases">
        <title>Genomic Encyclopedia of Type Strains, Phase III (KMG-III): the genomes of soil and plant-associated and newly described type strains.</title>
        <authorList>
            <person name="Whitman W."/>
        </authorList>
    </citation>
    <scope>NUCLEOTIDE SEQUENCE [LARGE SCALE GENOMIC DNA]</scope>
    <source>
        <strain evidence="4 5">CECT 8234</strain>
    </source>
</reference>
<dbReference type="Gene3D" id="3.40.50.720">
    <property type="entry name" value="NAD(P)-binding Rossmann-like Domain"/>
    <property type="match status" value="1"/>
</dbReference>
<dbReference type="SUPFAM" id="SSF55347">
    <property type="entry name" value="Glyceraldehyde-3-phosphate dehydrogenase-like, C-terminal domain"/>
    <property type="match status" value="1"/>
</dbReference>
<dbReference type="RefSeq" id="WP_376769698.1">
    <property type="nucleotide sequence ID" value="NZ_CBCSLB010000018.1"/>
</dbReference>
<dbReference type="Pfam" id="PF02894">
    <property type="entry name" value="GFO_IDH_MocA_C"/>
    <property type="match status" value="1"/>
</dbReference>
<dbReference type="Pfam" id="PF01408">
    <property type="entry name" value="GFO_IDH_MocA"/>
    <property type="match status" value="1"/>
</dbReference>
<evidence type="ECO:0000259" key="3">
    <source>
        <dbReference type="Pfam" id="PF02894"/>
    </source>
</evidence>
<dbReference type="Proteomes" id="UP000518605">
    <property type="component" value="Unassembled WGS sequence"/>
</dbReference>
<keyword evidence="5" id="KW-1185">Reference proteome</keyword>
<comment type="similarity">
    <text evidence="1">Belongs to the Gfo/Idh/MocA family.</text>
</comment>
<dbReference type="InterPro" id="IPR000683">
    <property type="entry name" value="Gfo/Idh/MocA-like_OxRdtase_N"/>
</dbReference>
<sequence>MDMGKLRVGIIGCGAIALEKHLPALAKLSDKVELVAFCGRHEETIRKAADEYAPQAALYTDYLDMVKDANIDVIHICTPNVHHAPMAVAALEAGKHVMCEKPMAINAHEAKRMLDAAERTGKKLTIAYQNRFRKDSLLLKDACVRGDLGEIYVAKAHAVRRRGVPTWGVFMDKNLQGGGPLIDIGTHALDLTLWLMDNYEVESVTGVTHNKLREQNEANPFGPWEPEDFNVEESAFAFIKMKNGATIYLEAAWALNTLDEREAMTTLSGTRGGAEMRRNALTNTDELVFNGEMFGNLVETKLQTAAGIAYISPEEETIADREIGQWIDAIMLDTDPVVMPKQAYMVTRILEAIYESAETGKSVEMMED</sequence>
<protein>
    <submittedName>
        <fullName evidence="4">Putative dehydrogenase</fullName>
    </submittedName>
</protein>
<evidence type="ECO:0000259" key="2">
    <source>
        <dbReference type="Pfam" id="PF01408"/>
    </source>
</evidence>
<evidence type="ECO:0000313" key="5">
    <source>
        <dbReference type="Proteomes" id="UP000518605"/>
    </source>
</evidence>
<evidence type="ECO:0000256" key="1">
    <source>
        <dbReference type="ARBA" id="ARBA00010928"/>
    </source>
</evidence>
<name>A0A7W5CBQ7_9BACL</name>
<dbReference type="GO" id="GO:0000166">
    <property type="term" value="F:nucleotide binding"/>
    <property type="evidence" value="ECO:0007669"/>
    <property type="project" value="InterPro"/>
</dbReference>
<evidence type="ECO:0000313" key="4">
    <source>
        <dbReference type="EMBL" id="MBB3154776.1"/>
    </source>
</evidence>
<dbReference type="InterPro" id="IPR052515">
    <property type="entry name" value="Gfo/Idh/MocA_Oxidoreductase"/>
</dbReference>
<feature type="domain" description="Gfo/Idh/MocA-like oxidoreductase C-terminal" evidence="3">
    <location>
        <begin position="145"/>
        <end position="365"/>
    </location>
</feature>
<dbReference type="AlphaFoldDB" id="A0A7W5CBQ7"/>
<dbReference type="InterPro" id="IPR036291">
    <property type="entry name" value="NAD(P)-bd_dom_sf"/>
</dbReference>
<proteinExistence type="inferred from homology"/>